<feature type="transmembrane region" description="Helical" evidence="2">
    <location>
        <begin position="111"/>
        <end position="132"/>
    </location>
</feature>
<sequence length="206" mass="21386">MALIITLLTTGALAGALGRLLLGRLRRGAVVRPGWCEVANALLWAIIGAATNSMPPWWTPVMLALSWFAVLLVTTDLLHSRLPDALTLPAYPVFALLLTIASLAGTGPTTLVRATAGAALFLCLHATVHMLAPNAMGGGDVKLSGTLGAILGAVSWLALAAALTLAAVITLCLRAISANRWRDGIPHGPGLLTATWLLAFLPTQHP</sequence>
<keyword evidence="2" id="KW-1133">Transmembrane helix</keyword>
<dbReference type="InterPro" id="IPR050882">
    <property type="entry name" value="Prepilin_peptidase/N-MTase"/>
</dbReference>
<evidence type="ECO:0000256" key="2">
    <source>
        <dbReference type="SAM" id="Phobius"/>
    </source>
</evidence>
<keyword evidence="5" id="KW-1185">Reference proteome</keyword>
<accession>A0A4V2S4X4</accession>
<dbReference type="PANTHER" id="PTHR30487:SF0">
    <property type="entry name" value="PREPILIN LEADER PEPTIDASE_N-METHYLTRANSFERASE-RELATED"/>
    <property type="match status" value="1"/>
</dbReference>
<dbReference type="OrthoDB" id="5197713at2"/>
<dbReference type="GO" id="GO:0006465">
    <property type="term" value="P:signal peptide processing"/>
    <property type="evidence" value="ECO:0007669"/>
    <property type="project" value="TreeGrafter"/>
</dbReference>
<evidence type="ECO:0000313" key="5">
    <source>
        <dbReference type="Proteomes" id="UP000295680"/>
    </source>
</evidence>
<evidence type="ECO:0000259" key="3">
    <source>
        <dbReference type="Pfam" id="PF01478"/>
    </source>
</evidence>
<dbReference type="RefSeq" id="WP_132125094.1">
    <property type="nucleotide sequence ID" value="NZ_SLWS01000014.1"/>
</dbReference>
<keyword evidence="4" id="KW-0808">Transferase</keyword>
<reference evidence="4 5" key="1">
    <citation type="submission" date="2019-03" db="EMBL/GenBank/DDBJ databases">
        <title>Genomic Encyclopedia of Type Strains, Phase IV (KMG-IV): sequencing the most valuable type-strain genomes for metagenomic binning, comparative biology and taxonomic classification.</title>
        <authorList>
            <person name="Goeker M."/>
        </authorList>
    </citation>
    <scope>NUCLEOTIDE SEQUENCE [LARGE SCALE GENOMIC DNA]</scope>
    <source>
        <strain evidence="4 5">DSM 45934</strain>
    </source>
</reference>
<comment type="caution">
    <text evidence="4">The sequence shown here is derived from an EMBL/GenBank/DDBJ whole genome shotgun (WGS) entry which is preliminary data.</text>
</comment>
<dbReference type="Pfam" id="PF01478">
    <property type="entry name" value="Peptidase_A24"/>
    <property type="match status" value="1"/>
</dbReference>
<feature type="domain" description="Prepilin type IV endopeptidase peptidase" evidence="3">
    <location>
        <begin position="64"/>
        <end position="171"/>
    </location>
</feature>
<name>A0A4V2S4X4_9PSEU</name>
<dbReference type="Proteomes" id="UP000295680">
    <property type="component" value="Unassembled WGS sequence"/>
</dbReference>
<evidence type="ECO:0000256" key="1">
    <source>
        <dbReference type="ARBA" id="ARBA00005801"/>
    </source>
</evidence>
<dbReference type="GO" id="GO:0032259">
    <property type="term" value="P:methylation"/>
    <property type="evidence" value="ECO:0007669"/>
    <property type="project" value="UniProtKB-KW"/>
</dbReference>
<dbReference type="EMBL" id="SLWS01000014">
    <property type="protein sequence ID" value="TCO49870.1"/>
    <property type="molecule type" value="Genomic_DNA"/>
</dbReference>
<feature type="transmembrane region" description="Helical" evidence="2">
    <location>
        <begin position="86"/>
        <end position="104"/>
    </location>
</feature>
<dbReference type="GO" id="GO:0005886">
    <property type="term" value="C:plasma membrane"/>
    <property type="evidence" value="ECO:0007669"/>
    <property type="project" value="TreeGrafter"/>
</dbReference>
<dbReference type="PANTHER" id="PTHR30487">
    <property type="entry name" value="TYPE 4 PREPILIN-LIKE PROTEINS LEADER PEPTIDE-PROCESSING ENZYME"/>
    <property type="match status" value="1"/>
</dbReference>
<dbReference type="GO" id="GO:0004190">
    <property type="term" value="F:aspartic-type endopeptidase activity"/>
    <property type="evidence" value="ECO:0007669"/>
    <property type="project" value="InterPro"/>
</dbReference>
<proteinExistence type="inferred from homology"/>
<organism evidence="4 5">
    <name type="scientific">Actinocrispum wychmicini</name>
    <dbReference type="NCBI Taxonomy" id="1213861"/>
    <lineage>
        <taxon>Bacteria</taxon>
        <taxon>Bacillati</taxon>
        <taxon>Actinomycetota</taxon>
        <taxon>Actinomycetes</taxon>
        <taxon>Pseudonocardiales</taxon>
        <taxon>Pseudonocardiaceae</taxon>
        <taxon>Actinocrispum</taxon>
    </lineage>
</organism>
<comment type="similarity">
    <text evidence="1">Belongs to the peptidase A24 family.</text>
</comment>
<evidence type="ECO:0000313" key="4">
    <source>
        <dbReference type="EMBL" id="TCO49870.1"/>
    </source>
</evidence>
<protein>
    <submittedName>
        <fullName evidence="4">Leader peptidase (Prepilin peptidase)/N-methyltransferase</fullName>
    </submittedName>
</protein>
<keyword evidence="4" id="KW-0489">Methyltransferase</keyword>
<dbReference type="GO" id="GO:0008168">
    <property type="term" value="F:methyltransferase activity"/>
    <property type="evidence" value="ECO:0007669"/>
    <property type="project" value="UniProtKB-KW"/>
</dbReference>
<dbReference type="Gene3D" id="1.20.120.1220">
    <property type="match status" value="1"/>
</dbReference>
<keyword evidence="2" id="KW-0472">Membrane</keyword>
<feature type="transmembrane region" description="Helical" evidence="2">
    <location>
        <begin position="147"/>
        <end position="173"/>
    </location>
</feature>
<dbReference type="AlphaFoldDB" id="A0A4V2S4X4"/>
<gene>
    <name evidence="4" type="ORF">EV192_114240</name>
</gene>
<dbReference type="InterPro" id="IPR000045">
    <property type="entry name" value="Prepilin_IV_endopep_pep"/>
</dbReference>
<keyword evidence="2" id="KW-0812">Transmembrane</keyword>